<sequence length="484" mass="50361">MISAADTGDVLRNANRLLAAAAGFVALAAEQNVLLFKDEGTLDLAVQCMASLYNEGRPGMLLEEDMVSAQRSLVSIILECAEASGQGRSDLMMAALRNSVLRDHLCWLWRMGNDSSDEILAEAALLAEQVLRVLGVEHASLDDMLCQAPPVLVSSSRTKSLTSLPVSTTASGSDEMKRTFTAPNERGLRSWFRGAANHKAYTLVMWSAREVSDKKMMSKAPYRRSALLLAALCLATAAHGGVDSNGQDWGVLTKTRAELLGIAPAPAPSPCLGIDAQCMDCFGAKCTACNYPFIVGNNKCVCPKGLTLTNDTSTCIDMGIVDVGKKVYNDPTLKKGINQTQIGLQKISNQFLTIASKGVQSFIARETKDITAAAASALAPLGLAVAPGPVPAAGAPGALPGSAVAGQPSITQPFAESPIAGVAEAPAGLIPAQAPIVSLQELGGTKAATASATALQPIESLLSQAGGLLPSLFSGLGRKMLRAE</sequence>
<gene>
    <name evidence="1" type="ORF">WJX75_001596</name>
</gene>
<dbReference type="CDD" id="cd00064">
    <property type="entry name" value="FU"/>
    <property type="match status" value="1"/>
</dbReference>
<reference evidence="1 2" key="1">
    <citation type="journal article" date="2024" name="Nat. Commun.">
        <title>Phylogenomics reveals the evolutionary origins of lichenization in chlorophyte algae.</title>
        <authorList>
            <person name="Puginier C."/>
            <person name="Libourel C."/>
            <person name="Otte J."/>
            <person name="Skaloud P."/>
            <person name="Haon M."/>
            <person name="Grisel S."/>
            <person name="Petersen M."/>
            <person name="Berrin J.G."/>
            <person name="Delaux P.M."/>
            <person name="Dal Grande F."/>
            <person name="Keller J."/>
        </authorList>
    </citation>
    <scope>NUCLEOTIDE SEQUENCE [LARGE SCALE GENOMIC DNA]</scope>
    <source>
        <strain evidence="1 2">SAG 216-7</strain>
    </source>
</reference>
<dbReference type="InterPro" id="IPR006212">
    <property type="entry name" value="Furin_repeat"/>
</dbReference>
<dbReference type="SUPFAM" id="SSF57184">
    <property type="entry name" value="Growth factor receptor domain"/>
    <property type="match status" value="1"/>
</dbReference>
<organism evidence="1 2">
    <name type="scientific">Coccomyxa subellipsoidea</name>
    <dbReference type="NCBI Taxonomy" id="248742"/>
    <lineage>
        <taxon>Eukaryota</taxon>
        <taxon>Viridiplantae</taxon>
        <taxon>Chlorophyta</taxon>
        <taxon>core chlorophytes</taxon>
        <taxon>Trebouxiophyceae</taxon>
        <taxon>Trebouxiophyceae incertae sedis</taxon>
        <taxon>Coccomyxaceae</taxon>
        <taxon>Coccomyxa</taxon>
    </lineage>
</organism>
<evidence type="ECO:0000313" key="2">
    <source>
        <dbReference type="Proteomes" id="UP001491310"/>
    </source>
</evidence>
<keyword evidence="2" id="KW-1185">Reference proteome</keyword>
<accession>A0ABR2Z0R4</accession>
<dbReference type="EMBL" id="JALJOT010000002">
    <property type="protein sequence ID" value="KAK9917179.1"/>
    <property type="molecule type" value="Genomic_DNA"/>
</dbReference>
<comment type="caution">
    <text evidence="1">The sequence shown here is derived from an EMBL/GenBank/DDBJ whole genome shotgun (WGS) entry which is preliminary data.</text>
</comment>
<dbReference type="InterPro" id="IPR009030">
    <property type="entry name" value="Growth_fac_rcpt_cys_sf"/>
</dbReference>
<name>A0ABR2Z0R4_9CHLO</name>
<protein>
    <submittedName>
        <fullName evidence="1">Uncharacterized protein</fullName>
    </submittedName>
</protein>
<evidence type="ECO:0000313" key="1">
    <source>
        <dbReference type="EMBL" id="KAK9917179.1"/>
    </source>
</evidence>
<proteinExistence type="predicted"/>
<dbReference type="Proteomes" id="UP001491310">
    <property type="component" value="Unassembled WGS sequence"/>
</dbReference>